<dbReference type="Proteomes" id="UP000443582">
    <property type="component" value="Unassembled WGS sequence"/>
</dbReference>
<protein>
    <submittedName>
        <fullName evidence="1">DUF2797 domain-containing protein</fullName>
    </submittedName>
</protein>
<proteinExistence type="predicted"/>
<dbReference type="InterPro" id="IPR021246">
    <property type="entry name" value="DUF2797"/>
</dbReference>
<dbReference type="RefSeq" id="WP_114706225.1">
    <property type="nucleotide sequence ID" value="NZ_QDKL01000001.1"/>
</dbReference>
<accession>A0ABY0IL53</accession>
<dbReference type="EMBL" id="QDKL01000001">
    <property type="protein sequence ID" value="RZF23280.1"/>
    <property type="molecule type" value="Genomic_DNA"/>
</dbReference>
<dbReference type="Pfam" id="PF10977">
    <property type="entry name" value="DUF2797"/>
    <property type="match status" value="1"/>
</dbReference>
<evidence type="ECO:0000313" key="2">
    <source>
        <dbReference type="Proteomes" id="UP000443582"/>
    </source>
</evidence>
<comment type="caution">
    <text evidence="1">The sequence shown here is derived from an EMBL/GenBank/DDBJ whole genome shotgun (WGS) entry which is preliminary data.</text>
</comment>
<organism evidence="1 2">
    <name type="scientific">Halobacteriovorax vibrionivorans</name>
    <dbReference type="NCBI Taxonomy" id="2152716"/>
    <lineage>
        <taxon>Bacteria</taxon>
        <taxon>Pseudomonadati</taxon>
        <taxon>Bdellovibrionota</taxon>
        <taxon>Bacteriovoracia</taxon>
        <taxon>Bacteriovoracales</taxon>
        <taxon>Halobacteriovoraceae</taxon>
        <taxon>Halobacteriovorax</taxon>
    </lineage>
</organism>
<reference evidence="2" key="1">
    <citation type="journal article" date="2019" name="Int. J. Syst. Evol. Microbiol.">
        <title>Halobacteriovorax valvorus sp. nov., a novel prokaryotic predator isolated from coastal seawater of China.</title>
        <authorList>
            <person name="Chen M.-X."/>
        </authorList>
    </citation>
    <scope>NUCLEOTIDE SEQUENCE [LARGE SCALE GENOMIC DNA]</scope>
    <source>
        <strain evidence="2">BL9</strain>
    </source>
</reference>
<keyword evidence="2" id="KW-1185">Reference proteome</keyword>
<name>A0ABY0IL53_9BACT</name>
<gene>
    <name evidence="1" type="ORF">DAY19_01090</name>
</gene>
<evidence type="ECO:0000313" key="1">
    <source>
        <dbReference type="EMBL" id="RZF23280.1"/>
    </source>
</evidence>
<sequence>MSGNIRKMKSELGDVVQYHLPMGDELVDMNALIEKKIKLSFDGQINSIYSGELIKKSYSQGYSYKEMITLAQCDSCIVKPEKCHYHRGTCREPEWGEKHCMIPHYVYLAVSSHVKVGITRHTQIPTRWIDQGASYALPILQVPDRKTSGEIEVEIAKSFSDKTNWRKMLMNEVADEDLEMIRDQIYDDFADLIDDFGLDDLEEEVTHINYPVVEYPTKVKSLGFDKNPVIEGTLMGIKGQYLILDTGCVNMRKHGGYFLNLEY</sequence>